<dbReference type="AlphaFoldDB" id="A0A9W6AYW5"/>
<accession>A0A9W6AYW5</accession>
<keyword evidence="1" id="KW-0732">Signal</keyword>
<proteinExistence type="predicted"/>
<gene>
    <name evidence="2" type="ORF">WR164_01530</name>
</gene>
<dbReference type="Proteomes" id="UP001144204">
    <property type="component" value="Unassembled WGS sequence"/>
</dbReference>
<evidence type="ECO:0000313" key="2">
    <source>
        <dbReference type="EMBL" id="GLB46174.1"/>
    </source>
</evidence>
<reference evidence="2" key="2">
    <citation type="journal article" date="2023" name="PLoS ONE">
        <title>Philodulcilactobacillus myokoensis gen. nov., sp. nov., a fructophilic, acidophilic, and agar-phobic lactic acid bacterium isolated from fermented vegetable extracts.</title>
        <authorList>
            <person name="Kouya T."/>
            <person name="Ishiyama Y."/>
            <person name="Ohashi S."/>
            <person name="Kumakubo R."/>
            <person name="Yamazaki T."/>
            <person name="Otaki T."/>
        </authorList>
    </citation>
    <scope>NUCLEOTIDE SEQUENCE</scope>
    <source>
        <strain evidence="2">WR16-4</strain>
    </source>
</reference>
<sequence length="167" mass="19606">MNFKKYLFSILASVAFLLTIVSFTATPAHASYQGHYTTPTELRGRWYRYNQYEHKYDIMTVKKHSVTVNNFKINRHDHHDGNTHFLYVKTCENGLNHHKGLSYTITGKQDAKKGAPIIYWSAKLKNGQRSLKVYTNMGYFSQITTWTRHKVHHDTPQYFDTSNWLAK</sequence>
<dbReference type="RefSeq" id="WP_286135628.1">
    <property type="nucleotide sequence ID" value="NZ_BRPL01000002.1"/>
</dbReference>
<evidence type="ECO:0000313" key="3">
    <source>
        <dbReference type="Proteomes" id="UP001144204"/>
    </source>
</evidence>
<feature type="signal peptide" evidence="1">
    <location>
        <begin position="1"/>
        <end position="30"/>
    </location>
</feature>
<feature type="chain" id="PRO_5040886596" evidence="1">
    <location>
        <begin position="31"/>
        <end position="167"/>
    </location>
</feature>
<reference evidence="2" key="1">
    <citation type="submission" date="2022-07" db="EMBL/GenBank/DDBJ databases">
        <authorList>
            <person name="Kouya T."/>
            <person name="Ishiyama Y."/>
        </authorList>
    </citation>
    <scope>NUCLEOTIDE SEQUENCE</scope>
    <source>
        <strain evidence="2">WR16-4</strain>
    </source>
</reference>
<dbReference type="EMBL" id="BRPL01000002">
    <property type="protein sequence ID" value="GLB46174.1"/>
    <property type="molecule type" value="Genomic_DNA"/>
</dbReference>
<comment type="caution">
    <text evidence="2">The sequence shown here is derived from an EMBL/GenBank/DDBJ whole genome shotgun (WGS) entry which is preliminary data.</text>
</comment>
<keyword evidence="3" id="KW-1185">Reference proteome</keyword>
<name>A0A9W6AYW5_9LACO</name>
<protein>
    <submittedName>
        <fullName evidence="2">Uncharacterized protein</fullName>
    </submittedName>
</protein>
<organism evidence="2 3">
    <name type="scientific">Philodulcilactobacillus myokoensis</name>
    <dbReference type="NCBI Taxonomy" id="2929573"/>
    <lineage>
        <taxon>Bacteria</taxon>
        <taxon>Bacillati</taxon>
        <taxon>Bacillota</taxon>
        <taxon>Bacilli</taxon>
        <taxon>Lactobacillales</taxon>
        <taxon>Lactobacillaceae</taxon>
        <taxon>Philodulcilactobacillus</taxon>
    </lineage>
</organism>
<evidence type="ECO:0000256" key="1">
    <source>
        <dbReference type="SAM" id="SignalP"/>
    </source>
</evidence>